<proteinExistence type="predicted"/>
<keyword evidence="2" id="KW-1185">Reference proteome</keyword>
<evidence type="ECO:0000313" key="2">
    <source>
        <dbReference type="Proteomes" id="UP000192486"/>
    </source>
</evidence>
<dbReference type="PANTHER" id="PTHR33745">
    <property type="entry name" value="RSBT ANTAGONIST PROTEIN RSBS-RELATED"/>
    <property type="match status" value="1"/>
</dbReference>
<dbReference type="InterPro" id="IPR051932">
    <property type="entry name" value="Bact_StressResp_Reg"/>
</dbReference>
<dbReference type="RefSeq" id="WP_037561935.1">
    <property type="nucleotide sequence ID" value="NZ_CP015108.1"/>
</dbReference>
<protein>
    <recommendedName>
        <fullName evidence="3">Histidine kinase</fullName>
    </recommendedName>
</protein>
<dbReference type="Proteomes" id="UP000192486">
    <property type="component" value="Chromosome"/>
</dbReference>
<accession>A0ABM6JUH3</accession>
<dbReference type="EMBL" id="CP015108">
    <property type="protein sequence ID" value="ARF13946.1"/>
    <property type="molecule type" value="Genomic_DNA"/>
</dbReference>
<gene>
    <name evidence="1" type="ORF">SporoS204_07185</name>
</gene>
<organism evidence="1 2">
    <name type="scientific">Sporosarcina ureae</name>
    <dbReference type="NCBI Taxonomy" id="1571"/>
    <lineage>
        <taxon>Bacteria</taxon>
        <taxon>Bacillati</taxon>
        <taxon>Bacillota</taxon>
        <taxon>Bacilli</taxon>
        <taxon>Bacillales</taxon>
        <taxon>Caryophanaceae</taxon>
        <taxon>Sporosarcina</taxon>
    </lineage>
</organism>
<dbReference type="SUPFAM" id="SSF52091">
    <property type="entry name" value="SpoIIaa-like"/>
    <property type="match status" value="1"/>
</dbReference>
<dbReference type="CDD" id="cd07041">
    <property type="entry name" value="STAS_RsbR_RsbS_like"/>
    <property type="match status" value="1"/>
</dbReference>
<name>A0ABM6JUH3_SPOUR</name>
<dbReference type="Gene3D" id="3.30.750.24">
    <property type="entry name" value="STAS domain"/>
    <property type="match status" value="1"/>
</dbReference>
<evidence type="ECO:0008006" key="3">
    <source>
        <dbReference type="Google" id="ProtNLM"/>
    </source>
</evidence>
<dbReference type="InterPro" id="IPR036513">
    <property type="entry name" value="STAS_dom_sf"/>
</dbReference>
<reference evidence="1 2" key="1">
    <citation type="submission" date="2016-04" db="EMBL/GenBank/DDBJ databases">
        <title>Comparative Genomics and Epigenetics of Sporosarcina ureae.</title>
        <authorList>
            <person name="Oliver A.S."/>
            <person name="Cooper K.K."/>
        </authorList>
    </citation>
    <scope>NUCLEOTIDE SEQUENCE [LARGE SCALE GENOMIC DNA]</scope>
    <source>
        <strain evidence="1 2">S204</strain>
    </source>
</reference>
<evidence type="ECO:0000313" key="1">
    <source>
        <dbReference type="EMBL" id="ARF13946.1"/>
    </source>
</evidence>
<sequence>MNEETNTVQEITQLREQIITYEKIIEDLSAPIIPSIVPETILVPLTGALSVGRFMHIQNKIVKRISANNILTVVFDFTDISTLAVEENMGYELLSEKINELVSVLQLMGTETIFVGFSPEFAQNLILSNVSSFTQIRAFTNFREGLRYLLDQKGMEIVYKK</sequence>